<dbReference type="HOGENOM" id="CLU_2212533_0_0_1"/>
<dbReference type="InParanoid" id="E9GA74"/>
<name>E9GA74_DAPPU</name>
<organism evidence="1 2">
    <name type="scientific">Daphnia pulex</name>
    <name type="common">Water flea</name>
    <dbReference type="NCBI Taxonomy" id="6669"/>
    <lineage>
        <taxon>Eukaryota</taxon>
        <taxon>Metazoa</taxon>
        <taxon>Ecdysozoa</taxon>
        <taxon>Arthropoda</taxon>
        <taxon>Crustacea</taxon>
        <taxon>Branchiopoda</taxon>
        <taxon>Diplostraca</taxon>
        <taxon>Cladocera</taxon>
        <taxon>Anomopoda</taxon>
        <taxon>Daphniidae</taxon>
        <taxon>Daphnia</taxon>
    </lineage>
</organism>
<sequence>MGLTLVIIAKTGTKSEDVESERERRFYQDLNDLTEGQRTQHRISRSSIKSLPVKSRVLSNLVGESIHLETIPECQIKMLMDVHEAGHVVYVENRIRTNPFEDQENME</sequence>
<dbReference type="Proteomes" id="UP000000305">
    <property type="component" value="Unassembled WGS sequence"/>
</dbReference>
<dbReference type="AlphaFoldDB" id="E9GA74"/>
<accession>E9GA74</accession>
<dbReference type="EMBL" id="GL732536">
    <property type="protein sequence ID" value="EFX83693.1"/>
    <property type="molecule type" value="Genomic_DNA"/>
</dbReference>
<dbReference type="KEGG" id="dpx:DAPPUDRAFT_239844"/>
<proteinExistence type="predicted"/>
<protein>
    <submittedName>
        <fullName evidence="1">Uncharacterized protein</fullName>
    </submittedName>
</protein>
<keyword evidence="2" id="KW-1185">Reference proteome</keyword>
<evidence type="ECO:0000313" key="1">
    <source>
        <dbReference type="EMBL" id="EFX83693.1"/>
    </source>
</evidence>
<evidence type="ECO:0000313" key="2">
    <source>
        <dbReference type="Proteomes" id="UP000000305"/>
    </source>
</evidence>
<reference evidence="1 2" key="1">
    <citation type="journal article" date="2011" name="Science">
        <title>The ecoresponsive genome of Daphnia pulex.</title>
        <authorList>
            <person name="Colbourne J.K."/>
            <person name="Pfrender M.E."/>
            <person name="Gilbert D."/>
            <person name="Thomas W.K."/>
            <person name="Tucker A."/>
            <person name="Oakley T.H."/>
            <person name="Tokishita S."/>
            <person name="Aerts A."/>
            <person name="Arnold G.J."/>
            <person name="Basu M.K."/>
            <person name="Bauer D.J."/>
            <person name="Caceres C.E."/>
            <person name="Carmel L."/>
            <person name="Casola C."/>
            <person name="Choi J.H."/>
            <person name="Detter J.C."/>
            <person name="Dong Q."/>
            <person name="Dusheyko S."/>
            <person name="Eads B.D."/>
            <person name="Frohlich T."/>
            <person name="Geiler-Samerotte K.A."/>
            <person name="Gerlach D."/>
            <person name="Hatcher P."/>
            <person name="Jogdeo S."/>
            <person name="Krijgsveld J."/>
            <person name="Kriventseva E.V."/>
            <person name="Kultz D."/>
            <person name="Laforsch C."/>
            <person name="Lindquist E."/>
            <person name="Lopez J."/>
            <person name="Manak J.R."/>
            <person name="Muller J."/>
            <person name="Pangilinan J."/>
            <person name="Patwardhan R.P."/>
            <person name="Pitluck S."/>
            <person name="Pritham E.J."/>
            <person name="Rechtsteiner A."/>
            <person name="Rho M."/>
            <person name="Rogozin I.B."/>
            <person name="Sakarya O."/>
            <person name="Salamov A."/>
            <person name="Schaack S."/>
            <person name="Shapiro H."/>
            <person name="Shiga Y."/>
            <person name="Skalitzky C."/>
            <person name="Smith Z."/>
            <person name="Souvorov A."/>
            <person name="Sung W."/>
            <person name="Tang Z."/>
            <person name="Tsuchiya D."/>
            <person name="Tu H."/>
            <person name="Vos H."/>
            <person name="Wang M."/>
            <person name="Wolf Y.I."/>
            <person name="Yamagata H."/>
            <person name="Yamada T."/>
            <person name="Ye Y."/>
            <person name="Shaw J.R."/>
            <person name="Andrews J."/>
            <person name="Crease T.J."/>
            <person name="Tang H."/>
            <person name="Lucas S.M."/>
            <person name="Robertson H.M."/>
            <person name="Bork P."/>
            <person name="Koonin E.V."/>
            <person name="Zdobnov E.M."/>
            <person name="Grigoriev I.V."/>
            <person name="Lynch M."/>
            <person name="Boore J.L."/>
        </authorList>
    </citation>
    <scope>NUCLEOTIDE SEQUENCE [LARGE SCALE GENOMIC DNA]</scope>
</reference>
<gene>
    <name evidence="1" type="ORF">DAPPUDRAFT_239844</name>
</gene>